<evidence type="ECO:0000313" key="4">
    <source>
        <dbReference type="EnsemblPlants" id="Kaladp0034s0194.1.v1.1"/>
    </source>
</evidence>
<keyword evidence="1" id="KW-0880">Kelch repeat</keyword>
<dbReference type="OMA" id="PDCSHHA"/>
<dbReference type="Pfam" id="PF01344">
    <property type="entry name" value="Kelch_1"/>
    <property type="match status" value="1"/>
</dbReference>
<dbReference type="Gramene" id="Kaladp0034s0194.1.v1.1">
    <property type="protein sequence ID" value="Kaladp0034s0194.1.v1.1"/>
    <property type="gene ID" value="Kaladp0034s0194.v1.1"/>
</dbReference>
<protein>
    <submittedName>
        <fullName evidence="4">Uncharacterized protein</fullName>
    </submittedName>
</protein>
<organism evidence="4 5">
    <name type="scientific">Kalanchoe fedtschenkoi</name>
    <name type="common">Lavender scallops</name>
    <name type="synonym">South American air plant</name>
    <dbReference type="NCBI Taxonomy" id="63787"/>
    <lineage>
        <taxon>Eukaryota</taxon>
        <taxon>Viridiplantae</taxon>
        <taxon>Streptophyta</taxon>
        <taxon>Embryophyta</taxon>
        <taxon>Tracheophyta</taxon>
        <taxon>Spermatophyta</taxon>
        <taxon>Magnoliopsida</taxon>
        <taxon>eudicotyledons</taxon>
        <taxon>Gunneridae</taxon>
        <taxon>Pentapetalae</taxon>
        <taxon>Saxifragales</taxon>
        <taxon>Crassulaceae</taxon>
        <taxon>Kalanchoe</taxon>
    </lineage>
</organism>
<reference evidence="4" key="1">
    <citation type="submission" date="2021-01" db="UniProtKB">
        <authorList>
            <consortium name="EnsemblPlants"/>
        </authorList>
    </citation>
    <scope>IDENTIFICATION</scope>
</reference>
<sequence>MGSLTAATEVPNKKPMWVYPKSLGLGPSQRWGHSACYFHGVVYIFGGCCGGLHFSDVLALNLTSKTWTTLATTGQGPGPRDSHSAVVVGHKMVVFGGTDGSKKVNDLHMLDLLSKEWSKPACGGTPPSLRESHTSTLIGEDRLVIFGGSGEGEGNYLNDLHVLDLRSMKWSSPEVKGEIPVPRDSHGSVGIGSRMFLYGGDCGDRYNGDVDVLDTATMTWSRMVVRGSSPGVRAGHATISVGAKVYVIGGVGNKCYYNDVWVLDVVSHSWSLLEVHGQKPQGRFSHTAIFTDSDIAIYGGCGEDERPLDELLVLRLGAGHPPGQYDISTCKMFKSHWNGKRRFLRDAEKKQDTTTLFGIMGEVVERKEVQEIDLESKPPVQYGLDMLHPKRRRTSNLKTLELETDQDDCVQLPQLSSSSSRSDQDHAPSGKKVHEPISHGFPMFKHRNHIARNFEQHESRPLSGFVKNAPRSSSFMVDQQLAHAQQIIPEAVPAMNMVGSEVHGKVDGAFDSGYLMTAVVNGRIFRGVLFSPAPTVPLRGDPLGQASSAIPVAVPIHYSNGLEAGYLKPTNRGGILAPSRLKSSHISCPYPGMGTASSPPVNKQGGKVRCDDLQGVILTLGGPGSSSPNPI</sequence>
<accession>A0A7N0TEG3</accession>
<evidence type="ECO:0000256" key="3">
    <source>
        <dbReference type="SAM" id="MobiDB-lite"/>
    </source>
</evidence>
<dbReference type="EnsemblPlants" id="Kaladp0034s0194.1.v1.1">
    <property type="protein sequence ID" value="Kaladp0034s0194.1.v1.1"/>
    <property type="gene ID" value="Kaladp0034s0194.v1.1"/>
</dbReference>
<name>A0A7N0TEG3_KALFE</name>
<dbReference type="Proteomes" id="UP000594263">
    <property type="component" value="Unplaced"/>
</dbReference>
<dbReference type="PANTHER" id="PTHR46228">
    <property type="entry name" value="KELCH DOMAIN-CONTAINING PROTEIN"/>
    <property type="match status" value="1"/>
</dbReference>
<evidence type="ECO:0000256" key="2">
    <source>
        <dbReference type="ARBA" id="ARBA00022737"/>
    </source>
</evidence>
<feature type="compositionally biased region" description="Basic and acidic residues" evidence="3">
    <location>
        <begin position="422"/>
        <end position="437"/>
    </location>
</feature>
<keyword evidence="5" id="KW-1185">Reference proteome</keyword>
<evidence type="ECO:0000256" key="1">
    <source>
        <dbReference type="ARBA" id="ARBA00022441"/>
    </source>
</evidence>
<dbReference type="AlphaFoldDB" id="A0A7N0TEG3"/>
<dbReference type="Gene3D" id="2.120.10.80">
    <property type="entry name" value="Kelch-type beta propeller"/>
    <property type="match status" value="2"/>
</dbReference>
<dbReference type="InterPro" id="IPR015915">
    <property type="entry name" value="Kelch-typ_b-propeller"/>
</dbReference>
<dbReference type="Pfam" id="PF24681">
    <property type="entry name" value="Kelch_KLHDC2_KLHL20_DRC7"/>
    <property type="match status" value="1"/>
</dbReference>
<evidence type="ECO:0000313" key="5">
    <source>
        <dbReference type="Proteomes" id="UP000594263"/>
    </source>
</evidence>
<dbReference type="InterPro" id="IPR006652">
    <property type="entry name" value="Kelch_1"/>
</dbReference>
<dbReference type="SUPFAM" id="SSF117281">
    <property type="entry name" value="Kelch motif"/>
    <property type="match status" value="2"/>
</dbReference>
<keyword evidence="2" id="KW-0677">Repeat</keyword>
<dbReference type="PANTHER" id="PTHR46228:SF2">
    <property type="entry name" value="KELCH REPEAT PROTEIN (AFU_ORTHOLOGUE AFUA_4G14350)"/>
    <property type="match status" value="1"/>
</dbReference>
<feature type="region of interest" description="Disordered" evidence="3">
    <location>
        <begin position="400"/>
        <end position="439"/>
    </location>
</feature>
<proteinExistence type="predicted"/>